<keyword evidence="1" id="KW-1133">Transmembrane helix</keyword>
<evidence type="ECO:0000256" key="1">
    <source>
        <dbReference type="SAM" id="Phobius"/>
    </source>
</evidence>
<sequence length="380" mass="43578">MTHVRSYPHQTSWFLKFCECVLAAVGILSVLAMPLEMMPTSFWVKYGQYAQYILPVLGGLALLSGVGYSIVWHRRERAGLIVDSGLRHAWLQAIIRYWLAFEISTYGFAKILKSQFSTPNYRLDMALSDLNGFQLTWYYYGYSYTLAVIIALFQIGGSCLLLFRRTTLLGVMILLPVMVNIVFINVFYNIAVGAFFNSVMFTLGLLLFLFLDVDKLKRAFWDLIERLPPIASGRGQWLKNGARVLPIILAFATMQVLLKAHPNEKVLAGTWKVESLMRNGQAVPMNSWQTDTTAWNRVYFAGWQGVAFSPNPYRYKPTESWRGEYEFDSTTNKLKIFFERKEGQSYDTMQATVANRTAKAMTLQGQLHRDTYAMKLTRLR</sequence>
<feature type="transmembrane region" description="Helical" evidence="1">
    <location>
        <begin position="194"/>
        <end position="211"/>
    </location>
</feature>
<protein>
    <submittedName>
        <fullName evidence="2">Uncharacterized protein</fullName>
    </submittedName>
</protein>
<dbReference type="Proteomes" id="UP000501128">
    <property type="component" value="Chromosome"/>
</dbReference>
<organism evidence="2 3">
    <name type="scientific">Spirosoma rhododendri</name>
    <dbReference type="NCBI Taxonomy" id="2728024"/>
    <lineage>
        <taxon>Bacteria</taxon>
        <taxon>Pseudomonadati</taxon>
        <taxon>Bacteroidota</taxon>
        <taxon>Cytophagia</taxon>
        <taxon>Cytophagales</taxon>
        <taxon>Cytophagaceae</taxon>
        <taxon>Spirosoma</taxon>
    </lineage>
</organism>
<keyword evidence="3" id="KW-1185">Reference proteome</keyword>
<dbReference type="AlphaFoldDB" id="A0A7L5DH87"/>
<dbReference type="KEGG" id="srho:HH216_02275"/>
<feature type="transmembrane region" description="Helical" evidence="1">
    <location>
        <begin position="168"/>
        <end position="188"/>
    </location>
</feature>
<feature type="transmembrane region" description="Helical" evidence="1">
    <location>
        <begin position="52"/>
        <end position="72"/>
    </location>
</feature>
<reference evidence="2 3" key="1">
    <citation type="submission" date="2020-04" db="EMBL/GenBank/DDBJ databases">
        <title>Genome sequencing of novel species.</title>
        <authorList>
            <person name="Heo J."/>
            <person name="Kim S.-J."/>
            <person name="Kim J.-S."/>
            <person name="Hong S.-B."/>
            <person name="Kwon S.-W."/>
        </authorList>
    </citation>
    <scope>NUCLEOTIDE SEQUENCE [LARGE SCALE GENOMIC DNA]</scope>
    <source>
        <strain evidence="2 3">CJU-R4</strain>
    </source>
</reference>
<evidence type="ECO:0000313" key="3">
    <source>
        <dbReference type="Proteomes" id="UP000501128"/>
    </source>
</evidence>
<accession>A0A7L5DH87</accession>
<keyword evidence="1" id="KW-0812">Transmembrane</keyword>
<proteinExistence type="predicted"/>
<feature type="transmembrane region" description="Helical" evidence="1">
    <location>
        <begin position="137"/>
        <end position="163"/>
    </location>
</feature>
<dbReference type="EMBL" id="CP051677">
    <property type="protein sequence ID" value="QJD77375.1"/>
    <property type="molecule type" value="Genomic_DNA"/>
</dbReference>
<name>A0A7L5DH87_9BACT</name>
<feature type="transmembrane region" description="Helical" evidence="1">
    <location>
        <begin position="93"/>
        <end position="112"/>
    </location>
</feature>
<gene>
    <name evidence="2" type="ORF">HH216_02275</name>
</gene>
<keyword evidence="1" id="KW-0472">Membrane</keyword>
<evidence type="ECO:0000313" key="2">
    <source>
        <dbReference type="EMBL" id="QJD77375.1"/>
    </source>
</evidence>
<feature type="transmembrane region" description="Helical" evidence="1">
    <location>
        <begin position="12"/>
        <end position="32"/>
    </location>
</feature>